<keyword evidence="2" id="KW-0413">Isomerase</keyword>
<dbReference type="EMBL" id="FPBV01000019">
    <property type="protein sequence ID" value="SFV01308.1"/>
    <property type="molecule type" value="Genomic_DNA"/>
</dbReference>
<dbReference type="eggNOG" id="COG1794">
    <property type="taxonomic scope" value="Bacteria"/>
</dbReference>
<dbReference type="InterPro" id="IPR004380">
    <property type="entry name" value="Asp_race"/>
</dbReference>
<accession>A0A1I7KVA2</accession>
<proteinExistence type="inferred from homology"/>
<sequence>MAKVVGIIGGMGPLATVDLMRKIVLNTPVERDQDHLHVIVDNYPQIPDRVAAILSGGPDPTPHLVASARRLVAAGAELLAIACNTAHHFLPALEEAVPIPFVHMPQEVAWALQGRGIREAWLLASTATVATGLYQAPLAAAGIATVTPPETLQQVVQEGIRAVKLGDLSQGEALFRRVIDHAVQNGAQAVIAGCTEIPAVITPEQVPVVVDPTDILARAIVREAMGNREAMEGVIHDVHRV</sequence>
<dbReference type="RefSeq" id="WP_074955048.1">
    <property type="nucleotide sequence ID" value="NZ_FPBV01000019.1"/>
</dbReference>
<dbReference type="Gene3D" id="3.40.50.1860">
    <property type="match status" value="2"/>
</dbReference>
<dbReference type="PANTHER" id="PTHR21198">
    <property type="entry name" value="GLUTAMATE RACEMASE"/>
    <property type="match status" value="1"/>
</dbReference>
<dbReference type="STRING" id="392015.SAMN05421543_11964"/>
<dbReference type="NCBIfam" id="TIGR00035">
    <property type="entry name" value="asp_race"/>
    <property type="match status" value="1"/>
</dbReference>
<dbReference type="InterPro" id="IPR001920">
    <property type="entry name" value="Asp/Glu_race"/>
</dbReference>
<dbReference type="OrthoDB" id="9803739at2"/>
<dbReference type="Pfam" id="PF01177">
    <property type="entry name" value="Asp_Glu_race"/>
    <property type="match status" value="1"/>
</dbReference>
<name>A0A1I7KVA2_9BACL</name>
<keyword evidence="4" id="KW-1185">Reference proteome</keyword>
<dbReference type="InterPro" id="IPR015942">
    <property type="entry name" value="Asp/Glu/hydantoin_racemase"/>
</dbReference>
<reference evidence="4" key="1">
    <citation type="submission" date="2016-10" db="EMBL/GenBank/DDBJ databases">
        <authorList>
            <person name="Varghese N."/>
        </authorList>
    </citation>
    <scope>NUCLEOTIDE SEQUENCE [LARGE SCALE GENOMIC DNA]</scope>
    <source>
        <strain evidence="4">DSM 17980</strain>
    </source>
</reference>
<protein>
    <submittedName>
        <fullName evidence="3">Aspartate racemase</fullName>
    </submittedName>
</protein>
<dbReference type="GO" id="GO:0047661">
    <property type="term" value="F:amino-acid racemase activity"/>
    <property type="evidence" value="ECO:0007669"/>
    <property type="project" value="InterPro"/>
</dbReference>
<dbReference type="SUPFAM" id="SSF53681">
    <property type="entry name" value="Aspartate/glutamate racemase"/>
    <property type="match status" value="2"/>
</dbReference>
<gene>
    <name evidence="3" type="ORF">SAMN05421543_11964</name>
</gene>
<organism evidence="3 4">
    <name type="scientific">Alicyclobacillus macrosporangiidus</name>
    <dbReference type="NCBI Taxonomy" id="392015"/>
    <lineage>
        <taxon>Bacteria</taxon>
        <taxon>Bacillati</taxon>
        <taxon>Bacillota</taxon>
        <taxon>Bacilli</taxon>
        <taxon>Bacillales</taxon>
        <taxon>Alicyclobacillaceae</taxon>
        <taxon>Alicyclobacillus</taxon>
    </lineage>
</organism>
<evidence type="ECO:0000256" key="1">
    <source>
        <dbReference type="ARBA" id="ARBA00007847"/>
    </source>
</evidence>
<comment type="similarity">
    <text evidence="1">Belongs to the aspartate/glutamate racemases family.</text>
</comment>
<dbReference type="AlphaFoldDB" id="A0A1I7KVA2"/>
<dbReference type="Proteomes" id="UP000183508">
    <property type="component" value="Unassembled WGS sequence"/>
</dbReference>
<dbReference type="PANTHER" id="PTHR21198:SF7">
    <property type="entry name" value="ASPARTATE-GLUTAMATE RACEMASE FAMILY"/>
    <property type="match status" value="1"/>
</dbReference>
<evidence type="ECO:0000313" key="3">
    <source>
        <dbReference type="EMBL" id="SFV01308.1"/>
    </source>
</evidence>
<evidence type="ECO:0000313" key="4">
    <source>
        <dbReference type="Proteomes" id="UP000183508"/>
    </source>
</evidence>
<evidence type="ECO:0000256" key="2">
    <source>
        <dbReference type="ARBA" id="ARBA00023235"/>
    </source>
</evidence>